<dbReference type="InterPro" id="IPR050611">
    <property type="entry name" value="ABCF"/>
</dbReference>
<protein>
    <recommendedName>
        <fullName evidence="2">ABC transporter domain-containing protein</fullName>
    </recommendedName>
</protein>
<reference evidence="3 4" key="1">
    <citation type="journal article" date="2024" name="Nat. Commun.">
        <title>Phylogenomics reveals the evolutionary origins of lichenization in chlorophyte algae.</title>
        <authorList>
            <person name="Puginier C."/>
            <person name="Libourel C."/>
            <person name="Otte J."/>
            <person name="Skaloud P."/>
            <person name="Haon M."/>
            <person name="Grisel S."/>
            <person name="Petersen M."/>
            <person name="Berrin J.G."/>
            <person name="Delaux P.M."/>
            <person name="Dal Grande F."/>
            <person name="Keller J."/>
        </authorList>
    </citation>
    <scope>NUCLEOTIDE SEQUENCE [LARGE SCALE GENOMIC DNA]</scope>
    <source>
        <strain evidence="3 4">SAG 2523</strain>
    </source>
</reference>
<dbReference type="GO" id="GO:0016887">
    <property type="term" value="F:ATP hydrolysis activity"/>
    <property type="evidence" value="ECO:0007669"/>
    <property type="project" value="InterPro"/>
</dbReference>
<dbReference type="AlphaFoldDB" id="A0AAW1TBQ3"/>
<dbReference type="Proteomes" id="UP001485043">
    <property type="component" value="Unassembled WGS sequence"/>
</dbReference>
<dbReference type="Pfam" id="PF00005">
    <property type="entry name" value="ABC_tran"/>
    <property type="match status" value="1"/>
</dbReference>
<dbReference type="Gene3D" id="3.40.50.300">
    <property type="entry name" value="P-loop containing nucleotide triphosphate hydrolases"/>
    <property type="match status" value="1"/>
</dbReference>
<gene>
    <name evidence="3" type="ORF">WJX84_010593</name>
</gene>
<dbReference type="InterPro" id="IPR003439">
    <property type="entry name" value="ABC_transporter-like_ATP-bd"/>
</dbReference>
<evidence type="ECO:0000256" key="1">
    <source>
        <dbReference type="ARBA" id="ARBA00022737"/>
    </source>
</evidence>
<dbReference type="FunFam" id="3.40.50.300:FF:001197">
    <property type="entry name" value="Putative ATP-binding cassette family ATPase"/>
    <property type="match status" value="1"/>
</dbReference>
<dbReference type="SUPFAM" id="SSF52540">
    <property type="entry name" value="P-loop containing nucleoside triphosphate hydrolases"/>
    <property type="match status" value="1"/>
</dbReference>
<dbReference type="EMBL" id="JALJOV010000119">
    <property type="protein sequence ID" value="KAK9866995.1"/>
    <property type="molecule type" value="Genomic_DNA"/>
</dbReference>
<evidence type="ECO:0000259" key="2">
    <source>
        <dbReference type="Pfam" id="PF00005"/>
    </source>
</evidence>
<accession>A0AAW1TBQ3</accession>
<sequence length="134" mass="15281">MMREFQDINLEKMRAVVGRFGITGNMQTMPIKNLSDGLQSRVVLAWLASNKPHMLLLDEPTNHLDIETIDSLAVALNNWDGGLVLVSHDFRLIGQVAKEIWEVADGGVHRWQGDILEYKEHLRKRVYDEIAKTS</sequence>
<name>A0AAW1TBQ3_9CHLO</name>
<comment type="caution">
    <text evidence="3">The sequence shown here is derived from an EMBL/GenBank/DDBJ whole genome shotgun (WGS) entry which is preliminary data.</text>
</comment>
<organism evidence="3 4">
    <name type="scientific">Apatococcus fuscideae</name>
    <dbReference type="NCBI Taxonomy" id="2026836"/>
    <lineage>
        <taxon>Eukaryota</taxon>
        <taxon>Viridiplantae</taxon>
        <taxon>Chlorophyta</taxon>
        <taxon>core chlorophytes</taxon>
        <taxon>Trebouxiophyceae</taxon>
        <taxon>Chlorellales</taxon>
        <taxon>Chlorellaceae</taxon>
        <taxon>Apatococcus</taxon>
    </lineage>
</organism>
<evidence type="ECO:0000313" key="4">
    <source>
        <dbReference type="Proteomes" id="UP001485043"/>
    </source>
</evidence>
<keyword evidence="1" id="KW-0677">Repeat</keyword>
<proteinExistence type="predicted"/>
<feature type="domain" description="ABC transporter" evidence="2">
    <location>
        <begin position="12"/>
        <end position="62"/>
    </location>
</feature>
<evidence type="ECO:0000313" key="3">
    <source>
        <dbReference type="EMBL" id="KAK9866995.1"/>
    </source>
</evidence>
<keyword evidence="4" id="KW-1185">Reference proteome</keyword>
<dbReference type="InterPro" id="IPR027417">
    <property type="entry name" value="P-loop_NTPase"/>
</dbReference>
<dbReference type="PANTHER" id="PTHR19211:SF15">
    <property type="entry name" value="ATP-BINDING CASSETTE SUB-FAMILY F MEMBER 2"/>
    <property type="match status" value="1"/>
</dbReference>
<dbReference type="PANTHER" id="PTHR19211">
    <property type="entry name" value="ATP-BINDING TRANSPORT PROTEIN-RELATED"/>
    <property type="match status" value="1"/>
</dbReference>
<dbReference type="GO" id="GO:0005524">
    <property type="term" value="F:ATP binding"/>
    <property type="evidence" value="ECO:0007669"/>
    <property type="project" value="InterPro"/>
</dbReference>